<reference evidence="2" key="2">
    <citation type="submission" date="2022-06" db="UniProtKB">
        <authorList>
            <consortium name="EnsemblMetazoa"/>
        </authorList>
    </citation>
    <scope>IDENTIFICATION</scope>
    <source>
        <strain evidence="2">DF5081</strain>
    </source>
</reference>
<feature type="compositionally biased region" description="Polar residues" evidence="1">
    <location>
        <begin position="39"/>
        <end position="54"/>
    </location>
</feature>
<organism evidence="2 3">
    <name type="scientific">Caenorhabditis japonica</name>
    <dbReference type="NCBI Taxonomy" id="281687"/>
    <lineage>
        <taxon>Eukaryota</taxon>
        <taxon>Metazoa</taxon>
        <taxon>Ecdysozoa</taxon>
        <taxon>Nematoda</taxon>
        <taxon>Chromadorea</taxon>
        <taxon>Rhabditida</taxon>
        <taxon>Rhabditina</taxon>
        <taxon>Rhabditomorpha</taxon>
        <taxon>Rhabditoidea</taxon>
        <taxon>Rhabditidae</taxon>
        <taxon>Peloderinae</taxon>
        <taxon>Caenorhabditis</taxon>
    </lineage>
</organism>
<evidence type="ECO:0000313" key="3">
    <source>
        <dbReference type="Proteomes" id="UP000005237"/>
    </source>
</evidence>
<keyword evidence="3" id="KW-1185">Reference proteome</keyword>
<proteinExistence type="predicted"/>
<feature type="compositionally biased region" description="Basic and acidic residues" evidence="1">
    <location>
        <begin position="58"/>
        <end position="77"/>
    </location>
</feature>
<dbReference type="AlphaFoldDB" id="A0A8R1E034"/>
<reference evidence="3" key="1">
    <citation type="submission" date="2010-08" db="EMBL/GenBank/DDBJ databases">
        <authorList>
            <consortium name="Caenorhabditis japonica Sequencing Consortium"/>
            <person name="Wilson R.K."/>
        </authorList>
    </citation>
    <scope>NUCLEOTIDE SEQUENCE [LARGE SCALE GENOMIC DNA]</scope>
    <source>
        <strain evidence="3">DF5081</strain>
    </source>
</reference>
<sequence>MAERESRTRPKKTVIGTFLGRLSRSKSRGAEVDRKKECGQNNVSSSKSDGNIKNSARRSSETSHRETAEHFLTEEARMSPARRLLNRFSTLRSTGRFRVNT</sequence>
<dbReference type="Proteomes" id="UP000005237">
    <property type="component" value="Unassembled WGS sequence"/>
</dbReference>
<protein>
    <submittedName>
        <fullName evidence="2">Uncharacterized protein</fullName>
    </submittedName>
</protein>
<name>A0A8R1E034_CAEJA</name>
<feature type="compositionally biased region" description="Basic and acidic residues" evidence="1">
    <location>
        <begin position="28"/>
        <end position="38"/>
    </location>
</feature>
<evidence type="ECO:0000256" key="1">
    <source>
        <dbReference type="SAM" id="MobiDB-lite"/>
    </source>
</evidence>
<dbReference type="EnsemblMetazoa" id="CJA15987.1">
    <property type="protein sequence ID" value="CJA15987.1"/>
    <property type="gene ID" value="WBGene00135191"/>
</dbReference>
<accession>A0A8R1E034</accession>
<feature type="region of interest" description="Disordered" evidence="1">
    <location>
        <begin position="1"/>
        <end position="81"/>
    </location>
</feature>
<evidence type="ECO:0000313" key="2">
    <source>
        <dbReference type="EnsemblMetazoa" id="CJA15987.1"/>
    </source>
</evidence>